<proteinExistence type="predicted"/>
<dbReference type="AlphaFoldDB" id="A0AAV4I1H6"/>
<name>A0AAV4I1H6_9GAST</name>
<reference evidence="2 3" key="1">
    <citation type="journal article" date="2021" name="Elife">
        <title>Chloroplast acquisition without the gene transfer in kleptoplastic sea slugs, Plakobranchus ocellatus.</title>
        <authorList>
            <person name="Maeda T."/>
            <person name="Takahashi S."/>
            <person name="Yoshida T."/>
            <person name="Shimamura S."/>
            <person name="Takaki Y."/>
            <person name="Nagai Y."/>
            <person name="Toyoda A."/>
            <person name="Suzuki Y."/>
            <person name="Arimoto A."/>
            <person name="Ishii H."/>
            <person name="Satoh N."/>
            <person name="Nishiyama T."/>
            <person name="Hasebe M."/>
            <person name="Maruyama T."/>
            <person name="Minagawa J."/>
            <person name="Obokata J."/>
            <person name="Shigenobu S."/>
        </authorList>
    </citation>
    <scope>NUCLEOTIDE SEQUENCE [LARGE SCALE GENOMIC DNA]</scope>
</reference>
<feature type="compositionally biased region" description="Low complexity" evidence="1">
    <location>
        <begin position="53"/>
        <end position="62"/>
    </location>
</feature>
<keyword evidence="3" id="KW-1185">Reference proteome</keyword>
<comment type="caution">
    <text evidence="2">The sequence shown here is derived from an EMBL/GenBank/DDBJ whole genome shotgun (WGS) entry which is preliminary data.</text>
</comment>
<evidence type="ECO:0000313" key="2">
    <source>
        <dbReference type="EMBL" id="GFS02861.1"/>
    </source>
</evidence>
<dbReference type="EMBL" id="BMAT01005937">
    <property type="protein sequence ID" value="GFS02861.1"/>
    <property type="molecule type" value="Genomic_DNA"/>
</dbReference>
<protein>
    <submittedName>
        <fullName evidence="2">Uncharacterized protein</fullName>
    </submittedName>
</protein>
<organism evidence="2 3">
    <name type="scientific">Elysia marginata</name>
    <dbReference type="NCBI Taxonomy" id="1093978"/>
    <lineage>
        <taxon>Eukaryota</taxon>
        <taxon>Metazoa</taxon>
        <taxon>Spiralia</taxon>
        <taxon>Lophotrochozoa</taxon>
        <taxon>Mollusca</taxon>
        <taxon>Gastropoda</taxon>
        <taxon>Heterobranchia</taxon>
        <taxon>Euthyneura</taxon>
        <taxon>Panpulmonata</taxon>
        <taxon>Sacoglossa</taxon>
        <taxon>Placobranchoidea</taxon>
        <taxon>Plakobranchidae</taxon>
        <taxon>Elysia</taxon>
    </lineage>
</organism>
<feature type="region of interest" description="Disordered" evidence="1">
    <location>
        <begin position="50"/>
        <end position="82"/>
    </location>
</feature>
<dbReference type="Proteomes" id="UP000762676">
    <property type="component" value="Unassembled WGS sequence"/>
</dbReference>
<gene>
    <name evidence="2" type="ORF">ElyMa_002874400</name>
</gene>
<sequence length="112" mass="13314">MLAWLVPENIFISRYCRTSNQPKQAQKLYSITDTTKTEYLSDTENYEYEDGRYPGMRYPPRRTSYDVSRPYREQVPPYRRSHSLAELQAEREREKLAAQQEGMLHIFVGLMA</sequence>
<evidence type="ECO:0000256" key="1">
    <source>
        <dbReference type="SAM" id="MobiDB-lite"/>
    </source>
</evidence>
<evidence type="ECO:0000313" key="3">
    <source>
        <dbReference type="Proteomes" id="UP000762676"/>
    </source>
</evidence>
<accession>A0AAV4I1H6</accession>